<dbReference type="AlphaFoldDB" id="A0A3F2RGC9"/>
<evidence type="ECO:0000313" key="6">
    <source>
        <dbReference type="Proteomes" id="UP000284657"/>
    </source>
</evidence>
<evidence type="ECO:0000313" key="4">
    <source>
        <dbReference type="EMBL" id="RLN56249.1"/>
    </source>
</evidence>
<evidence type="ECO:0000256" key="1">
    <source>
        <dbReference type="SAM" id="MobiDB-lite"/>
    </source>
</evidence>
<evidence type="ECO:0000313" key="5">
    <source>
        <dbReference type="Proteomes" id="UP000277300"/>
    </source>
</evidence>
<proteinExistence type="predicted"/>
<keyword evidence="2" id="KW-0472">Membrane</keyword>
<evidence type="ECO:0000256" key="2">
    <source>
        <dbReference type="SAM" id="Phobius"/>
    </source>
</evidence>
<feature type="transmembrane region" description="Helical" evidence="2">
    <location>
        <begin position="34"/>
        <end position="56"/>
    </location>
</feature>
<name>A0A3F2RGC9_9STRA</name>
<dbReference type="InterPro" id="IPR008978">
    <property type="entry name" value="HSP20-like_chaperone"/>
</dbReference>
<accession>A0A3F2RGC9</accession>
<evidence type="ECO:0008006" key="7">
    <source>
        <dbReference type="Google" id="ProtNLM"/>
    </source>
</evidence>
<sequence>MGDFFLPYVYVPSAEGTYLKLVTPWGNVQMNKGLLLQLAGSVGVIVFTLLLIRCAANLNAALKKKVTKEKGGNGEDGDEEEDEEEEEEEEEPQSVLDEKMITKGDNSYYYTHQHQGTNQKNESVHKTMVSSYGWSDMKKTVDIYLTDNAVMKMRKEQLVLKWTNTSLSMDLLSAPGGCLVKSLAISTLFQEITDVTWAVEKDTLTLTLVKAQELPWKSLNGAARKMEEHIEYDDSLYE</sequence>
<dbReference type="Proteomes" id="UP000277300">
    <property type="component" value="Unassembled WGS sequence"/>
</dbReference>
<gene>
    <name evidence="3" type="ORF">BBJ29_006882</name>
    <name evidence="4" type="ORF">BBP00_00008096</name>
</gene>
<feature type="region of interest" description="Disordered" evidence="1">
    <location>
        <begin position="67"/>
        <end position="98"/>
    </location>
</feature>
<organism evidence="4 5">
    <name type="scientific">Phytophthora kernoviae</name>
    <dbReference type="NCBI Taxonomy" id="325452"/>
    <lineage>
        <taxon>Eukaryota</taxon>
        <taxon>Sar</taxon>
        <taxon>Stramenopiles</taxon>
        <taxon>Oomycota</taxon>
        <taxon>Peronosporomycetes</taxon>
        <taxon>Peronosporales</taxon>
        <taxon>Peronosporaceae</taxon>
        <taxon>Phytophthora</taxon>
    </lineage>
</organism>
<comment type="caution">
    <text evidence="4">The sequence shown here is derived from an EMBL/GenBank/DDBJ whole genome shotgun (WGS) entry which is preliminary data.</text>
</comment>
<dbReference type="OrthoDB" id="164025at2759"/>
<reference evidence="5 6" key="1">
    <citation type="submission" date="2018-07" db="EMBL/GenBank/DDBJ databases">
        <title>Genome sequencing of oomycete isolates from Chile give support for New Zealand origin for Phytophthora kernoviae and make available the first Nothophytophthora sp. genome.</title>
        <authorList>
            <person name="Studholme D.J."/>
            <person name="Sanfuentes E."/>
            <person name="Panda P."/>
            <person name="Hill R."/>
            <person name="Sambles C."/>
            <person name="Grant M."/>
            <person name="Williams N.M."/>
            <person name="Mcdougal R.L."/>
        </authorList>
    </citation>
    <scope>NUCLEOTIDE SEQUENCE [LARGE SCALE GENOMIC DNA]</scope>
    <source>
        <strain evidence="4">Chile6</strain>
        <strain evidence="3">Chile7</strain>
    </source>
</reference>
<dbReference type="GO" id="GO:0005634">
    <property type="term" value="C:nucleus"/>
    <property type="evidence" value="ECO:0007669"/>
    <property type="project" value="TreeGrafter"/>
</dbReference>
<keyword evidence="2" id="KW-0812">Transmembrane</keyword>
<dbReference type="Gene3D" id="2.60.40.790">
    <property type="match status" value="1"/>
</dbReference>
<keyword evidence="2" id="KW-1133">Transmembrane helix</keyword>
<evidence type="ECO:0000313" key="3">
    <source>
        <dbReference type="EMBL" id="RLN51728.1"/>
    </source>
</evidence>
<dbReference type="PANTHER" id="PTHR13164:SF6">
    <property type="entry name" value="CS DOMAIN-CONTAINING PROTEIN"/>
    <property type="match status" value="1"/>
</dbReference>
<dbReference type="InterPro" id="IPR052289">
    <property type="entry name" value="Calcyclin-binding_UBL-bridge"/>
</dbReference>
<dbReference type="EMBL" id="MBDO02000377">
    <property type="protein sequence ID" value="RLN56249.1"/>
    <property type="molecule type" value="Genomic_DNA"/>
</dbReference>
<dbReference type="SUPFAM" id="SSF49764">
    <property type="entry name" value="HSP20-like chaperones"/>
    <property type="match status" value="1"/>
</dbReference>
<protein>
    <recommendedName>
        <fullName evidence="7">CS domain-containing protein</fullName>
    </recommendedName>
</protein>
<dbReference type="EMBL" id="MBAD02001806">
    <property type="protein sequence ID" value="RLN51728.1"/>
    <property type="molecule type" value="Genomic_DNA"/>
</dbReference>
<dbReference type="Proteomes" id="UP000284657">
    <property type="component" value="Unassembled WGS sequence"/>
</dbReference>
<feature type="compositionally biased region" description="Acidic residues" evidence="1">
    <location>
        <begin position="75"/>
        <end position="92"/>
    </location>
</feature>
<dbReference type="PANTHER" id="PTHR13164">
    <property type="entry name" value="CALICYLIN BINDING PROTEIN"/>
    <property type="match status" value="1"/>
</dbReference>